<protein>
    <submittedName>
        <fullName evidence="1">Uncharacterized protein</fullName>
    </submittedName>
</protein>
<reference evidence="1 2" key="2">
    <citation type="submission" date="2010-03" db="EMBL/GenBank/DDBJ databases">
        <authorList>
            <person name="Pajon A."/>
        </authorList>
    </citation>
    <scope>NUCLEOTIDE SEQUENCE [LARGE SCALE GENOMIC DNA]</scope>
    <source>
        <strain evidence="1 2">XB6B4</strain>
    </source>
</reference>
<gene>
    <name evidence="1" type="ORF">RO1_15180</name>
</gene>
<dbReference type="EMBL" id="FP929050">
    <property type="protein sequence ID" value="CBL12125.1"/>
    <property type="molecule type" value="Genomic_DNA"/>
</dbReference>
<evidence type="ECO:0000313" key="2">
    <source>
        <dbReference type="Proteomes" id="UP000008953"/>
    </source>
</evidence>
<dbReference type="HOGENOM" id="CLU_3295901_0_0_9"/>
<sequence>MKPGWKLREFTEKIVWNENRGENPFLKKILNFMKFTIVDF</sequence>
<dbReference type="PATRIC" id="fig|718255.3.peg.2713"/>
<reference evidence="1 2" key="1">
    <citation type="submission" date="2010-03" db="EMBL/GenBank/DDBJ databases">
        <title>The genome sequence of Roseburia intestinalis XB6B4.</title>
        <authorList>
            <consortium name="metaHIT consortium -- http://www.metahit.eu/"/>
            <person name="Pajon A."/>
            <person name="Turner K."/>
            <person name="Parkhill J."/>
            <person name="Bernalier A."/>
        </authorList>
    </citation>
    <scope>NUCLEOTIDE SEQUENCE [LARGE SCALE GENOMIC DNA]</scope>
    <source>
        <strain evidence="1 2">XB6B4</strain>
    </source>
</reference>
<name>D4KXN5_9FIRM</name>
<proteinExistence type="predicted"/>
<evidence type="ECO:0000313" key="1">
    <source>
        <dbReference type="EMBL" id="CBL12125.1"/>
    </source>
</evidence>
<dbReference type="Proteomes" id="UP000008953">
    <property type="component" value="Chromosome"/>
</dbReference>
<accession>D4KXN5</accession>
<organism evidence="1 2">
    <name type="scientific">Roseburia intestinalis XB6B4</name>
    <dbReference type="NCBI Taxonomy" id="718255"/>
    <lineage>
        <taxon>Bacteria</taxon>
        <taxon>Bacillati</taxon>
        <taxon>Bacillota</taxon>
        <taxon>Clostridia</taxon>
        <taxon>Lachnospirales</taxon>
        <taxon>Lachnospiraceae</taxon>
        <taxon>Roseburia</taxon>
    </lineage>
</organism>
<dbReference type="KEGG" id="rix:RO1_15180"/>
<dbReference type="AlphaFoldDB" id="D4KXN5"/>